<dbReference type="RefSeq" id="XP_001713173.1">
    <property type="nucleotide sequence ID" value="XM_001713121.1"/>
</dbReference>
<dbReference type="RefSeq" id="XP_001713644.1">
    <property type="nucleotide sequence ID" value="XM_001713592.1"/>
</dbReference>
<dbReference type="EMBL" id="AF083031">
    <property type="protein sequence ID" value="AAK39795.1"/>
    <property type="molecule type" value="Genomic_DNA"/>
</dbReference>
<proteinExistence type="predicted"/>
<dbReference type="EMBL" id="AJ010592">
    <property type="protein sequence ID" value="CAC27118.1"/>
    <property type="molecule type" value="Genomic_DNA"/>
</dbReference>
<dbReference type="GeneID" id="857433"/>
<protein>
    <submittedName>
        <fullName evidence="5">Uncharacterized protein</fullName>
    </submittedName>
</protein>
<reference evidence="5 6" key="3">
    <citation type="journal article" date="2001" name="Nature">
        <title>The highly reduced genome of an enslaved algal nucleus.</title>
        <authorList>
            <person name="Douglas S."/>
            <person name="Zauner S."/>
            <person name="Fraunholz M."/>
            <person name="Beaton M."/>
            <person name="Penny S."/>
            <person name="Deng L."/>
            <person name="Wu X."/>
            <person name="Reith M."/>
            <person name="Cavalier-Smith T."/>
            <person name="Maier U."/>
        </authorList>
    </citation>
    <scope>NUCLEOTIDE SEQUENCE [LARGE SCALE GENOMIC DNA]</scope>
</reference>
<dbReference type="EMBL" id="AF165818">
    <property type="protein sequence ID" value="AAK39939.1"/>
    <property type="molecule type" value="Genomic_DNA"/>
</dbReference>
<reference evidence="5" key="2">
    <citation type="journal article" date="2000" name="Proc. Natl. Acad. Sci. U.S.A.">
        <title>Chloroplast protein and centrosomal genes, a tRNA intron, and odd telomeres in an unusually compact eukaryotic genome, the cryptomonad nucleomorph.</title>
        <authorList>
            <person name="Zauner S."/>
            <person name="Fraunholz M."/>
            <person name="Wastl J."/>
            <person name="Penny S."/>
            <person name="Beaton M."/>
            <person name="Cavalier-Smith T."/>
            <person name="Maier U.G."/>
            <person name="Douglas S."/>
        </authorList>
    </citation>
    <scope>NUCLEOTIDE SEQUENCE</scope>
</reference>
<feature type="compositionally biased region" description="Basic residues" evidence="1">
    <location>
        <begin position="1"/>
        <end position="14"/>
    </location>
</feature>
<keyword evidence="5" id="KW-0240">DNA-directed RNA polymerase</keyword>
<keyword evidence="2" id="KW-0542">Nucleomorph</keyword>
<reference evidence="4" key="1">
    <citation type="submission" date="1999-07" db="EMBL/GenBank/DDBJ databases">
        <authorList>
            <person name="Douglas S.E."/>
            <person name="Penny S.L."/>
        </authorList>
    </citation>
    <scope>NUCLEOTIDE SEQUENCE</scope>
</reference>
<name>Q9AR46_GUITH</name>
<dbReference type="GO" id="GO:0000428">
    <property type="term" value="C:DNA-directed RNA polymerase complex"/>
    <property type="evidence" value="ECO:0007669"/>
    <property type="project" value="UniProtKB-KW"/>
</dbReference>
<dbReference type="EMBL" id="AF083031">
    <property type="protein sequence ID" value="AAK39788.1"/>
    <property type="molecule type" value="Genomic_DNA"/>
</dbReference>
<dbReference type="Proteomes" id="UP000242167">
    <property type="component" value="Nucleomorph 2"/>
</dbReference>
<dbReference type="EMBL" id="AJ010592">
    <property type="protein sequence ID" value="CAC26972.1"/>
    <property type="molecule type" value="Genomic_DNA"/>
</dbReference>
<dbReference type="RefSeq" id="XP_001713651.1">
    <property type="nucleotide sequence ID" value="XM_001713599.1"/>
</dbReference>
<gene>
    <name evidence="2" type="primary">orf110</name>
    <name evidence="3" type="synonym">orf110b</name>
</gene>
<dbReference type="EMBL" id="AF165818">
    <property type="protein sequence ID" value="AAK39946.1"/>
    <property type="molecule type" value="Genomic_DNA"/>
</dbReference>
<geneLocation type="nucleomorph" evidence="2"/>
<dbReference type="Proteomes" id="UP000242167">
    <property type="component" value="Nucleomorph 3"/>
</dbReference>
<dbReference type="Proteomes" id="UP000242167">
    <property type="component" value="Nucleomorph 1"/>
</dbReference>
<dbReference type="PIR" id="A90118">
    <property type="entry name" value="A90118"/>
</dbReference>
<dbReference type="RefSeq" id="XP_001713334.1">
    <property type="nucleotide sequence ID" value="XM_001713282.1"/>
</dbReference>
<evidence type="ECO:0000313" key="2">
    <source>
        <dbReference type="EMBL" id="AAK39788.1"/>
    </source>
</evidence>
<dbReference type="PIR" id="A99102">
    <property type="entry name" value="A99102"/>
</dbReference>
<dbReference type="GeneID" id="857276"/>
<dbReference type="PIR" id="H90101">
    <property type="entry name" value="H90101"/>
</dbReference>
<dbReference type="GeneID" id="857426"/>
<dbReference type="AlphaFoldDB" id="Q9AR46"/>
<keyword evidence="5" id="KW-0804">Transcription</keyword>
<dbReference type="PIR" id="C90138">
    <property type="entry name" value="C90138"/>
</dbReference>
<accession>Q9AR46</accession>
<sequence length="110" mass="12390">MKNIKGGKTRAGKPKKNDLTTRYTRPAPIDEPNRGKGCTMHLSLPPPMSKRRSAAKMIPGQGGQWVLRRGTSRDCKPDLPMATSSCAPISKTERLWPRRWAWDTRFLNTS</sequence>
<dbReference type="RefSeq" id="XP_001713493.1">
    <property type="nucleotide sequence ID" value="XM_001713441.1"/>
</dbReference>
<dbReference type="GeneID" id="857269"/>
<evidence type="ECO:0000313" key="3">
    <source>
        <dbReference type="EMBL" id="AAK39795.1"/>
    </source>
</evidence>
<feature type="region of interest" description="Disordered" evidence="1">
    <location>
        <begin position="1"/>
        <end position="39"/>
    </location>
</feature>
<organism evidence="5 6">
    <name type="scientific">Guillardia theta</name>
    <name type="common">Cryptophyte</name>
    <name type="synonym">Cryptomonas phi</name>
    <dbReference type="NCBI Taxonomy" id="55529"/>
    <lineage>
        <taxon>Eukaryota</taxon>
        <taxon>Cryptophyceae</taxon>
        <taxon>Pyrenomonadales</taxon>
        <taxon>Geminigeraceae</taxon>
        <taxon>Guillardia</taxon>
    </lineage>
</organism>
<evidence type="ECO:0000313" key="5">
    <source>
        <dbReference type="EMBL" id="CAC27118.1"/>
    </source>
</evidence>
<dbReference type="PIR" id="A99982">
    <property type="entry name" value="A99982"/>
</dbReference>
<evidence type="ECO:0000256" key="1">
    <source>
        <dbReference type="SAM" id="MobiDB-lite"/>
    </source>
</evidence>
<dbReference type="RefSeq" id="XP_001713486.1">
    <property type="nucleotide sequence ID" value="XM_001713434.1"/>
</dbReference>
<evidence type="ECO:0000313" key="4">
    <source>
        <dbReference type="EMBL" id="AAK39939.1"/>
    </source>
</evidence>
<evidence type="ECO:0000313" key="6">
    <source>
        <dbReference type="Proteomes" id="UP000242167"/>
    </source>
</evidence>